<dbReference type="EMBL" id="AONQ01000106">
    <property type="protein sequence ID" value="EME67787.1"/>
    <property type="molecule type" value="Genomic_DNA"/>
</dbReference>
<proteinExistence type="predicted"/>
<dbReference type="Proteomes" id="UP000011744">
    <property type="component" value="Unassembled WGS sequence"/>
</dbReference>
<gene>
    <name evidence="1" type="ORF">H261_21808</name>
</gene>
<keyword evidence="2" id="KW-1185">Reference proteome</keyword>
<protein>
    <submittedName>
        <fullName evidence="1">Putative phage terminase GpA</fullName>
    </submittedName>
</protein>
<evidence type="ECO:0000313" key="1">
    <source>
        <dbReference type="EMBL" id="EME67787.1"/>
    </source>
</evidence>
<organism evidence="1 2">
    <name type="scientific">Paramagnetospirillum caucaseum</name>
    <dbReference type="NCBI Taxonomy" id="1244869"/>
    <lineage>
        <taxon>Bacteria</taxon>
        <taxon>Pseudomonadati</taxon>
        <taxon>Pseudomonadota</taxon>
        <taxon>Alphaproteobacteria</taxon>
        <taxon>Rhodospirillales</taxon>
        <taxon>Magnetospirillaceae</taxon>
        <taxon>Paramagnetospirillum</taxon>
    </lineage>
</organism>
<accession>M2ZKF7</accession>
<comment type="caution">
    <text evidence="1">The sequence shown here is derived from an EMBL/GenBank/DDBJ whole genome shotgun (WGS) entry which is preliminary data.</text>
</comment>
<reference evidence="1 2" key="1">
    <citation type="journal article" date="2014" name="Genome Announc.">
        <title>Draft Genome Sequence of Magnetospirillum sp. Strain SO-1, a Freshwater Magnetotactic Bacterium Isolated from the Ol'khovka River, Russia.</title>
        <authorList>
            <person name="Grouzdev D.S."/>
            <person name="Dziuba M.V."/>
            <person name="Sukhacheva M.S."/>
            <person name="Mardanov A.V."/>
            <person name="Beletskiy A.V."/>
            <person name="Kuznetsov B.B."/>
            <person name="Skryabin K.G."/>
        </authorList>
    </citation>
    <scope>NUCLEOTIDE SEQUENCE [LARGE SCALE GENOMIC DNA]</scope>
    <source>
        <strain evidence="1 2">SO-1</strain>
    </source>
</reference>
<sequence length="67" mass="7086">RDGERNEALDTFVYATAALHGLVAMGLRLNNEAAAMAVLPTRGAPVMPGTIPATRPALAPIRSRWMG</sequence>
<feature type="non-terminal residue" evidence="1">
    <location>
        <position position="1"/>
    </location>
</feature>
<dbReference type="AlphaFoldDB" id="M2ZKF7"/>
<name>M2ZKF7_9PROT</name>
<evidence type="ECO:0000313" key="2">
    <source>
        <dbReference type="Proteomes" id="UP000011744"/>
    </source>
</evidence>